<dbReference type="Gene3D" id="1.10.287.1060">
    <property type="entry name" value="ESAT-6-like"/>
    <property type="match status" value="1"/>
</dbReference>
<dbReference type="AlphaFoldDB" id="A0A5B1BQF1"/>
<evidence type="ECO:0000256" key="1">
    <source>
        <dbReference type="SAM" id="MobiDB-lite"/>
    </source>
</evidence>
<dbReference type="InterPro" id="IPR036689">
    <property type="entry name" value="ESAT-6-like_sf"/>
</dbReference>
<dbReference type="InterPro" id="IPR010310">
    <property type="entry name" value="T7SS_ESAT-6-like"/>
</dbReference>
<organism evidence="2 3">
    <name type="scientific">Mycobacterium simiae</name>
    <name type="common">Mycobacterium habana</name>
    <dbReference type="NCBI Taxonomy" id="1784"/>
    <lineage>
        <taxon>Bacteria</taxon>
        <taxon>Bacillati</taxon>
        <taxon>Actinomycetota</taxon>
        <taxon>Actinomycetes</taxon>
        <taxon>Mycobacteriales</taxon>
        <taxon>Mycobacteriaceae</taxon>
        <taxon>Mycobacterium</taxon>
        <taxon>Mycobacterium simiae complex</taxon>
    </lineage>
</organism>
<reference evidence="2 3" key="1">
    <citation type="submission" date="2019-09" db="EMBL/GenBank/DDBJ databases">
        <title>Report of infection by Mycobacterium simiae a patient suffering from pulmonary tuberculosis.</title>
        <authorList>
            <person name="Mohanty P.S."/>
            <person name="Bansal A.K."/>
            <person name="Singh H."/>
            <person name="Sharma S."/>
            <person name="Patil S.A."/>
            <person name="Upadhaya P."/>
            <person name="Singh P.K."/>
            <person name="Kumar D."/>
            <person name="Kumar S."/>
            <person name="Singh R.K."/>
            <person name="Chaudhary B."/>
        </authorList>
    </citation>
    <scope>NUCLEOTIDE SEQUENCE [LARGE SCALE GENOMIC DNA]</scope>
    <source>
        <strain evidence="2 3">JAL-560-SIM</strain>
    </source>
</reference>
<evidence type="ECO:0000313" key="3">
    <source>
        <dbReference type="Proteomes" id="UP000324701"/>
    </source>
</evidence>
<dbReference type="OrthoDB" id="4739539at2"/>
<sequence>MASRSMTDPHEMRAMAGWFETHAQIVEDEARQMWGFSQHISGAGRSGLAEATSLDTMGQLHQAFRNIVNMLHEVRDGSIRDGTNYEQQELTSQQILSS</sequence>
<feature type="region of interest" description="Disordered" evidence="1">
    <location>
        <begin position="79"/>
        <end position="98"/>
    </location>
</feature>
<name>A0A5B1BQF1_MYCSI</name>
<dbReference type="EMBL" id="VTZN01000028">
    <property type="protein sequence ID" value="KAA1250917.1"/>
    <property type="molecule type" value="Genomic_DNA"/>
</dbReference>
<dbReference type="RefSeq" id="WP_149653265.1">
    <property type="nucleotide sequence ID" value="NZ_VTZN01000028.1"/>
</dbReference>
<accession>A0A5B1BQF1</accession>
<proteinExistence type="predicted"/>
<evidence type="ECO:0000313" key="2">
    <source>
        <dbReference type="EMBL" id="KAA1250917.1"/>
    </source>
</evidence>
<keyword evidence="3" id="KW-1185">Reference proteome</keyword>
<protein>
    <submittedName>
        <fullName evidence="2">WXG100 family type VII secretion target</fullName>
    </submittedName>
</protein>
<comment type="caution">
    <text evidence="2">The sequence shown here is derived from an EMBL/GenBank/DDBJ whole genome shotgun (WGS) entry which is preliminary data.</text>
</comment>
<gene>
    <name evidence="2" type="ORF">F0Q45_07060</name>
</gene>
<feature type="compositionally biased region" description="Polar residues" evidence="1">
    <location>
        <begin position="84"/>
        <end position="98"/>
    </location>
</feature>
<dbReference type="Proteomes" id="UP000324701">
    <property type="component" value="Unassembled WGS sequence"/>
</dbReference>
<dbReference type="SUPFAM" id="SSF140453">
    <property type="entry name" value="EsxAB dimer-like"/>
    <property type="match status" value="1"/>
</dbReference>
<dbReference type="Pfam" id="PF06013">
    <property type="entry name" value="WXG100"/>
    <property type="match status" value="1"/>
</dbReference>